<evidence type="ECO:0000313" key="1">
    <source>
        <dbReference type="EMBL" id="KAK1659161.1"/>
    </source>
</evidence>
<evidence type="ECO:0000313" key="2">
    <source>
        <dbReference type="Proteomes" id="UP001224890"/>
    </source>
</evidence>
<name>A0AAJ0EP00_9PEZI</name>
<dbReference type="EMBL" id="JAHMHR010000064">
    <property type="protein sequence ID" value="KAK1659161.1"/>
    <property type="molecule type" value="Genomic_DNA"/>
</dbReference>
<dbReference type="RefSeq" id="XP_060423925.1">
    <property type="nucleotide sequence ID" value="XM_060576115.1"/>
</dbReference>
<reference evidence="1" key="1">
    <citation type="submission" date="2021-06" db="EMBL/GenBank/DDBJ databases">
        <title>Comparative genomics, transcriptomics and evolutionary studies reveal genomic signatures of adaptation to plant cell wall in hemibiotrophic fungi.</title>
        <authorList>
            <consortium name="DOE Joint Genome Institute"/>
            <person name="Baroncelli R."/>
            <person name="Diaz J.F."/>
            <person name="Benocci T."/>
            <person name="Peng M."/>
            <person name="Battaglia E."/>
            <person name="Haridas S."/>
            <person name="Andreopoulos W."/>
            <person name="Labutti K."/>
            <person name="Pangilinan J."/>
            <person name="Floch G.L."/>
            <person name="Makela M.R."/>
            <person name="Henrissat B."/>
            <person name="Grigoriev I.V."/>
            <person name="Crouch J.A."/>
            <person name="De Vries R.P."/>
            <person name="Sukno S.A."/>
            <person name="Thon M.R."/>
        </authorList>
    </citation>
    <scope>NUCLEOTIDE SEQUENCE</scope>
    <source>
        <strain evidence="1">CBS 193.32</strain>
    </source>
</reference>
<protein>
    <recommendedName>
        <fullName evidence="3">F-box domain-containing protein</fullName>
    </recommendedName>
</protein>
<accession>A0AAJ0EP00</accession>
<comment type="caution">
    <text evidence="1">The sequence shown here is derived from an EMBL/GenBank/DDBJ whole genome shotgun (WGS) entry which is preliminary data.</text>
</comment>
<evidence type="ECO:0008006" key="3">
    <source>
        <dbReference type="Google" id="ProtNLM"/>
    </source>
</evidence>
<sequence length="278" mass="31710">MKEYTQHSKRSVFLQLPREIRDRIYELSELVPLRCELDICEPVGRLPWAAAYPPSPLFEVCSQVEAEVLELFQSRNHFRFWLGQNSWAANQSVYGSLNSTFTEAQFKPSDLPSLSGIKQLYLNFYKGTGPGRIVASELAASANQVERITICPNRHSQYPTSAQFQSALLRFMRDILEHIPSVHTVRLAHPISEEIARRIADETPLQIEAICEGEIHGGCDRTLPMSPEPFCESSGSIEARRSVPDDYTAFENIRGYVWNVRHSVERWHQLFVSRGDSV</sequence>
<organism evidence="1 2">
    <name type="scientific">Colletotrichum godetiae</name>
    <dbReference type="NCBI Taxonomy" id="1209918"/>
    <lineage>
        <taxon>Eukaryota</taxon>
        <taxon>Fungi</taxon>
        <taxon>Dikarya</taxon>
        <taxon>Ascomycota</taxon>
        <taxon>Pezizomycotina</taxon>
        <taxon>Sordariomycetes</taxon>
        <taxon>Hypocreomycetidae</taxon>
        <taxon>Glomerellales</taxon>
        <taxon>Glomerellaceae</taxon>
        <taxon>Colletotrichum</taxon>
        <taxon>Colletotrichum acutatum species complex</taxon>
    </lineage>
</organism>
<keyword evidence="2" id="KW-1185">Reference proteome</keyword>
<proteinExistence type="predicted"/>
<gene>
    <name evidence="1" type="ORF">BDP55DRAFT_680560</name>
</gene>
<dbReference type="AlphaFoldDB" id="A0AAJ0EP00"/>
<dbReference type="Proteomes" id="UP001224890">
    <property type="component" value="Unassembled WGS sequence"/>
</dbReference>
<dbReference type="GeneID" id="85460641"/>